<sequence>MGNGTQAGVNPLLNGCVSGHSRALPIRPSPRLGRVLEIIAVTAADARAAQEGGADRIEVVADMAADGLTPDPDLVARMRDVTSLPMRVMLRANAGFGTSAAGLDRLRTAAGALREAGADGFVFGFLDSAGHVDAAATAALAAAVAPLPWTFHRALDHAADPASAWDAVRGLGPDAVLTAGSARGVEAGLPLLARRAAPGPDAAGLLLAGGGLRRRHVAVLAAAGITAFHVGTAVRAGGSWAAPADPALVAEWRALVAAAAGGRPRPAGDPPASH</sequence>
<evidence type="ECO:0000313" key="3">
    <source>
        <dbReference type="EMBL" id="MQY02470.1"/>
    </source>
</evidence>
<dbReference type="Gene3D" id="3.20.20.380">
    <property type="entry name" value="Copper homeostasis (CutC) domain"/>
    <property type="match status" value="1"/>
</dbReference>
<dbReference type="InterPro" id="IPR005627">
    <property type="entry name" value="CutC-like"/>
</dbReference>
<comment type="similarity">
    <text evidence="1">Belongs to the CutC family.</text>
</comment>
<name>A0A7K0BMR4_9ACTN</name>
<dbReference type="OrthoDB" id="9815677at2"/>
<dbReference type="InterPro" id="IPR036822">
    <property type="entry name" value="CutC-like_dom_sf"/>
</dbReference>
<reference evidence="3 4" key="1">
    <citation type="submission" date="2019-10" db="EMBL/GenBank/DDBJ databases">
        <title>Actinomadura rubteroloni sp. nov. and Actinomadura macrotermitis sp. nov., isolated from the gut of fungus growing-termite Macrotermes natalensis.</title>
        <authorList>
            <person name="Benndorf R."/>
            <person name="Martin K."/>
            <person name="Kuefner M."/>
            <person name="De Beer W."/>
            <person name="Kaster A.-K."/>
            <person name="Vollmers J."/>
            <person name="Poulsen M."/>
            <person name="Beemelmanns C."/>
        </authorList>
    </citation>
    <scope>NUCLEOTIDE SEQUENCE [LARGE SCALE GENOMIC DNA]</scope>
    <source>
        <strain evidence="3 4">RB68</strain>
    </source>
</reference>
<evidence type="ECO:0000256" key="2">
    <source>
        <dbReference type="ARBA" id="ARBA00019014"/>
    </source>
</evidence>
<comment type="caution">
    <text evidence="3">The sequence shown here is derived from an EMBL/GenBank/DDBJ whole genome shotgun (WGS) entry which is preliminary data.</text>
</comment>
<proteinExistence type="inferred from homology"/>
<dbReference type="Proteomes" id="UP000487268">
    <property type="component" value="Unassembled WGS sequence"/>
</dbReference>
<dbReference type="PANTHER" id="PTHR12598">
    <property type="entry name" value="COPPER HOMEOSTASIS PROTEIN CUTC"/>
    <property type="match status" value="1"/>
</dbReference>
<protein>
    <recommendedName>
        <fullName evidence="2">Copper homeostasis protein cutC homolog</fullName>
    </recommendedName>
</protein>
<evidence type="ECO:0000313" key="4">
    <source>
        <dbReference type="Proteomes" id="UP000487268"/>
    </source>
</evidence>
<gene>
    <name evidence="3" type="primary">cutC_1</name>
    <name evidence="3" type="ORF">ACRB68_05000</name>
</gene>
<dbReference type="SUPFAM" id="SSF110395">
    <property type="entry name" value="CutC-like"/>
    <property type="match status" value="1"/>
</dbReference>
<evidence type="ECO:0000256" key="1">
    <source>
        <dbReference type="ARBA" id="ARBA00007768"/>
    </source>
</evidence>
<dbReference type="Pfam" id="PF03932">
    <property type="entry name" value="CutC"/>
    <property type="match status" value="1"/>
</dbReference>
<dbReference type="EMBL" id="WEGH01000001">
    <property type="protein sequence ID" value="MQY02470.1"/>
    <property type="molecule type" value="Genomic_DNA"/>
</dbReference>
<keyword evidence="4" id="KW-1185">Reference proteome</keyword>
<dbReference type="AlphaFoldDB" id="A0A7K0BMR4"/>
<organism evidence="3 4">
    <name type="scientific">Actinomadura macrotermitis</name>
    <dbReference type="NCBI Taxonomy" id="2585200"/>
    <lineage>
        <taxon>Bacteria</taxon>
        <taxon>Bacillati</taxon>
        <taxon>Actinomycetota</taxon>
        <taxon>Actinomycetes</taxon>
        <taxon>Streptosporangiales</taxon>
        <taxon>Thermomonosporaceae</taxon>
        <taxon>Actinomadura</taxon>
    </lineage>
</organism>
<dbReference type="GO" id="GO:0005507">
    <property type="term" value="F:copper ion binding"/>
    <property type="evidence" value="ECO:0007669"/>
    <property type="project" value="TreeGrafter"/>
</dbReference>
<dbReference type="PANTHER" id="PTHR12598:SF0">
    <property type="entry name" value="COPPER HOMEOSTASIS PROTEIN CUTC HOMOLOG"/>
    <property type="match status" value="1"/>
</dbReference>
<accession>A0A7K0BMR4</accession>